<dbReference type="PANTHER" id="PTHR30536:SF5">
    <property type="entry name" value="ALTRONATE DEHYDRATASE"/>
    <property type="match status" value="1"/>
</dbReference>
<evidence type="ECO:0000256" key="1">
    <source>
        <dbReference type="ARBA" id="ARBA00023239"/>
    </source>
</evidence>
<organism evidence="3">
    <name type="scientific">freshwater metagenome</name>
    <dbReference type="NCBI Taxonomy" id="449393"/>
    <lineage>
        <taxon>unclassified sequences</taxon>
        <taxon>metagenomes</taxon>
        <taxon>ecological metagenomes</taxon>
    </lineage>
</organism>
<evidence type="ECO:0000259" key="2">
    <source>
        <dbReference type="SMART" id="SM00858"/>
    </source>
</evidence>
<dbReference type="InterPro" id="IPR044144">
    <property type="entry name" value="SAF_UxaA/GarD"/>
</dbReference>
<dbReference type="Pfam" id="PF08666">
    <property type="entry name" value="SAF"/>
    <property type="match status" value="1"/>
</dbReference>
<dbReference type="GO" id="GO:0016829">
    <property type="term" value="F:lyase activity"/>
    <property type="evidence" value="ECO:0007669"/>
    <property type="project" value="UniProtKB-KW"/>
</dbReference>
<sequence length="97" mass="10789">MLPILMRKVLILNENDNIAVCLVDLEIGEVIGQDGLNLTIQNRIPRGHKVATKNISKDDGIIKYGERMGHATSEIKIGEHVHTHNVLGDRLSTEQVK</sequence>
<dbReference type="CDD" id="cd11613">
    <property type="entry name" value="SAF_AH_GD"/>
    <property type="match status" value="1"/>
</dbReference>
<dbReference type="SMART" id="SM00858">
    <property type="entry name" value="SAF"/>
    <property type="match status" value="1"/>
</dbReference>
<protein>
    <submittedName>
        <fullName evidence="3">Unannotated protein</fullName>
    </submittedName>
</protein>
<dbReference type="GO" id="GO:0019698">
    <property type="term" value="P:D-galacturonate catabolic process"/>
    <property type="evidence" value="ECO:0007669"/>
    <property type="project" value="TreeGrafter"/>
</dbReference>
<keyword evidence="1" id="KW-0456">Lyase</keyword>
<dbReference type="InterPro" id="IPR013974">
    <property type="entry name" value="SAF"/>
</dbReference>
<dbReference type="InterPro" id="IPR052172">
    <property type="entry name" value="UxaA_altronate/galactarate_dh"/>
</dbReference>
<name>A0A6J6NXB1_9ZZZZ</name>
<dbReference type="EMBL" id="CAEZXV010000002">
    <property type="protein sequence ID" value="CAB4691259.1"/>
    <property type="molecule type" value="Genomic_DNA"/>
</dbReference>
<gene>
    <name evidence="3" type="ORF">UFOPK2598_00057</name>
</gene>
<reference evidence="3" key="1">
    <citation type="submission" date="2020-05" db="EMBL/GenBank/DDBJ databases">
        <authorList>
            <person name="Chiriac C."/>
            <person name="Salcher M."/>
            <person name="Ghai R."/>
            <person name="Kavagutti S V."/>
        </authorList>
    </citation>
    <scope>NUCLEOTIDE SEQUENCE</scope>
</reference>
<dbReference type="AlphaFoldDB" id="A0A6J6NXB1"/>
<dbReference type="Gene3D" id="2.30.130.110">
    <property type="match status" value="1"/>
</dbReference>
<evidence type="ECO:0000313" key="3">
    <source>
        <dbReference type="EMBL" id="CAB4691259.1"/>
    </source>
</evidence>
<dbReference type="PANTHER" id="PTHR30536">
    <property type="entry name" value="ALTRONATE/GALACTARATE DEHYDRATASE"/>
    <property type="match status" value="1"/>
</dbReference>
<proteinExistence type="predicted"/>
<feature type="domain" description="SAF" evidence="2">
    <location>
        <begin position="16"/>
        <end position="87"/>
    </location>
</feature>
<accession>A0A6J6NXB1</accession>